<proteinExistence type="predicted"/>
<evidence type="ECO:0000313" key="3">
    <source>
        <dbReference type="Proteomes" id="UP000078561"/>
    </source>
</evidence>
<keyword evidence="3" id="KW-1185">Reference proteome</keyword>
<reference evidence="2" key="1">
    <citation type="submission" date="2016-04" db="EMBL/GenBank/DDBJ databases">
        <authorList>
            <person name="Evans L.H."/>
            <person name="Alamgir A."/>
            <person name="Owens N."/>
            <person name="Weber N.D."/>
            <person name="Virtaneva K."/>
            <person name="Barbian K."/>
            <person name="Babar A."/>
            <person name="Rosenke K."/>
        </authorList>
    </citation>
    <scope>NUCLEOTIDE SEQUENCE [LARGE SCALE GENOMIC DNA]</scope>
    <source>
        <strain evidence="2">CBS 101.48</strain>
    </source>
</reference>
<feature type="compositionally biased region" description="Low complexity" evidence="1">
    <location>
        <begin position="25"/>
        <end position="46"/>
    </location>
</feature>
<name>A0A163JA91_ABSGL</name>
<protein>
    <submittedName>
        <fullName evidence="2">Uncharacterized protein</fullName>
    </submittedName>
</protein>
<sequence>MGNGIALAADYALKKKEEEYHSAEDSSVTDTDTPTVSQSSHSSMVSLPTLVDPSTSSRSYDGAVLFACQESSSSEHRQTQILHLIDSLGLQLVSLVNEHEHGHENIFVPNFVLPI</sequence>
<accession>A0A163JA91</accession>
<evidence type="ECO:0000313" key="2">
    <source>
        <dbReference type="EMBL" id="SAL98014.1"/>
    </source>
</evidence>
<dbReference type="EMBL" id="LT552047">
    <property type="protein sequence ID" value="SAL98014.1"/>
    <property type="molecule type" value="Genomic_DNA"/>
</dbReference>
<feature type="region of interest" description="Disordered" evidence="1">
    <location>
        <begin position="18"/>
        <end position="56"/>
    </location>
</feature>
<evidence type="ECO:0000256" key="1">
    <source>
        <dbReference type="SAM" id="MobiDB-lite"/>
    </source>
</evidence>
<organism evidence="2">
    <name type="scientific">Absidia glauca</name>
    <name type="common">Pin mould</name>
    <dbReference type="NCBI Taxonomy" id="4829"/>
    <lineage>
        <taxon>Eukaryota</taxon>
        <taxon>Fungi</taxon>
        <taxon>Fungi incertae sedis</taxon>
        <taxon>Mucoromycota</taxon>
        <taxon>Mucoromycotina</taxon>
        <taxon>Mucoromycetes</taxon>
        <taxon>Mucorales</taxon>
        <taxon>Cunninghamellaceae</taxon>
        <taxon>Absidia</taxon>
    </lineage>
</organism>
<dbReference type="Proteomes" id="UP000078561">
    <property type="component" value="Unassembled WGS sequence"/>
</dbReference>
<dbReference type="InParanoid" id="A0A163JA91"/>
<gene>
    <name evidence="2" type="primary">ABSGL_03541.1 scaffold 4609</name>
</gene>
<dbReference type="AlphaFoldDB" id="A0A163JA91"/>